<accession>F4CSE3</accession>
<evidence type="ECO:0000313" key="3">
    <source>
        <dbReference type="Proteomes" id="UP000007809"/>
    </source>
</evidence>
<reference evidence="2 3" key="1">
    <citation type="journal article" date="2011" name="J. Bacteriol.">
        <title>Genome sequence of the 1,4-dioxane-degrading Pseudonocardia dioxanivorans strain CB1190.</title>
        <authorList>
            <person name="Sales C.M."/>
            <person name="Mahendra S."/>
            <person name="Grostern A."/>
            <person name="Parales R.E."/>
            <person name="Goodwin L.A."/>
            <person name="Woyke T."/>
            <person name="Nolan M."/>
            <person name="Lapidus A."/>
            <person name="Chertkov O."/>
            <person name="Ovchinnikova G."/>
            <person name="Sczyrba A."/>
            <person name="Alvarez-Cohen L."/>
        </authorList>
    </citation>
    <scope>NUCLEOTIDE SEQUENCE [LARGE SCALE GENOMIC DNA]</scope>
    <source>
        <strain evidence="3">ATCC 55486 / DSM 44775 / JCM 13855 / CB1190</strain>
    </source>
</reference>
<sequence>MAISRDVVEHEAAHYVAARAFGVRVERVEVVGDAPGKAGSCAYRAGDWFPNGSWGGLWLERCAAALAPQIWLKELAPKRLRPRGVEADNALVDRVLRETLPPDADPFHRRQLRRRAEDRAQEVLSGRRDEVLAFADGLARHGIWTARDGFGGPRVGHIRRAVRPAGCSLDRPETGRSAARRPAPRPVLSREEEHQRAVMESLRTLVARGLVSSFDAEAACRRAGFRTEFRYGRTA</sequence>
<dbReference type="Proteomes" id="UP000007809">
    <property type="component" value="Chromosome"/>
</dbReference>
<proteinExistence type="predicted"/>
<name>F4CSE3_PSEUX</name>
<dbReference type="STRING" id="675635.Psed_0863"/>
<dbReference type="AlphaFoldDB" id="F4CSE3"/>
<feature type="region of interest" description="Disordered" evidence="1">
    <location>
        <begin position="167"/>
        <end position="194"/>
    </location>
</feature>
<dbReference type="RefSeq" id="WP_013673058.1">
    <property type="nucleotide sequence ID" value="NC_015312.1"/>
</dbReference>
<keyword evidence="3" id="KW-1185">Reference proteome</keyword>
<dbReference type="HOGENOM" id="CLU_1179425_0_0_11"/>
<dbReference type="KEGG" id="pdx:Psed_0863"/>
<dbReference type="EMBL" id="CP002593">
    <property type="protein sequence ID" value="AEA23117.1"/>
    <property type="molecule type" value="Genomic_DNA"/>
</dbReference>
<evidence type="ECO:0000256" key="1">
    <source>
        <dbReference type="SAM" id="MobiDB-lite"/>
    </source>
</evidence>
<evidence type="ECO:0000313" key="2">
    <source>
        <dbReference type="EMBL" id="AEA23117.1"/>
    </source>
</evidence>
<gene>
    <name evidence="2" type="ordered locus">Psed_0863</name>
</gene>
<protein>
    <submittedName>
        <fullName evidence="2">Uncharacterized protein</fullName>
    </submittedName>
</protein>
<organism evidence="2 3">
    <name type="scientific">Pseudonocardia dioxanivorans (strain ATCC 55486 / DSM 44775 / JCM 13855 / CB1190)</name>
    <dbReference type="NCBI Taxonomy" id="675635"/>
    <lineage>
        <taxon>Bacteria</taxon>
        <taxon>Bacillati</taxon>
        <taxon>Actinomycetota</taxon>
        <taxon>Actinomycetes</taxon>
        <taxon>Pseudonocardiales</taxon>
        <taxon>Pseudonocardiaceae</taxon>
        <taxon>Pseudonocardia</taxon>
    </lineage>
</organism>